<dbReference type="InterPro" id="IPR002302">
    <property type="entry name" value="Leu-tRNA-ligase"/>
</dbReference>
<dbReference type="EC" id="6.1.1.4" evidence="3"/>
<dbReference type="PANTHER" id="PTHR43740">
    <property type="entry name" value="LEUCYL-TRNA SYNTHETASE"/>
    <property type="match status" value="1"/>
</dbReference>
<dbReference type="GO" id="GO:0097157">
    <property type="term" value="F:pre-mRNA intronic binding"/>
    <property type="evidence" value="ECO:0007669"/>
    <property type="project" value="EnsemblFungi"/>
</dbReference>
<dbReference type="Gene3D" id="3.40.50.620">
    <property type="entry name" value="HUPs"/>
    <property type="match status" value="2"/>
</dbReference>
<dbReference type="PANTHER" id="PTHR43740:SF2">
    <property type="entry name" value="LEUCINE--TRNA LIGASE, MITOCHONDRIAL"/>
    <property type="match status" value="1"/>
</dbReference>
<dbReference type="Gene3D" id="1.10.730.10">
    <property type="entry name" value="Isoleucyl-tRNA Synthetase, Domain 1"/>
    <property type="match status" value="1"/>
</dbReference>
<evidence type="ECO:0000256" key="1">
    <source>
        <dbReference type="ARBA" id="ARBA00004305"/>
    </source>
</evidence>
<comment type="catalytic activity">
    <reaction evidence="10">
        <text>tRNA(Leu) + L-leucine + ATP = L-leucyl-tRNA(Leu) + AMP + diphosphate</text>
        <dbReference type="Rhea" id="RHEA:11688"/>
        <dbReference type="Rhea" id="RHEA-COMP:9613"/>
        <dbReference type="Rhea" id="RHEA-COMP:9622"/>
        <dbReference type="ChEBI" id="CHEBI:30616"/>
        <dbReference type="ChEBI" id="CHEBI:33019"/>
        <dbReference type="ChEBI" id="CHEBI:57427"/>
        <dbReference type="ChEBI" id="CHEBI:78442"/>
        <dbReference type="ChEBI" id="CHEBI:78494"/>
        <dbReference type="ChEBI" id="CHEBI:456215"/>
        <dbReference type="EC" id="6.1.1.4"/>
    </reaction>
</comment>
<accession>J7R2J5</accession>
<evidence type="ECO:0000256" key="11">
    <source>
        <dbReference type="RuleBase" id="RU363035"/>
    </source>
</evidence>
<dbReference type="SUPFAM" id="SSF47323">
    <property type="entry name" value="Anticodon-binding domain of a subclass of class I aminoacyl-tRNA synthetases"/>
    <property type="match status" value="1"/>
</dbReference>
<keyword evidence="5 11" id="KW-0547">Nucleotide-binding</keyword>
<dbReference type="STRING" id="1071383.J7R2J5"/>
<evidence type="ECO:0000259" key="13">
    <source>
        <dbReference type="Pfam" id="PF08264"/>
    </source>
</evidence>
<keyword evidence="6 11" id="KW-0067">ATP-binding</keyword>
<dbReference type="GO" id="GO:0004823">
    <property type="term" value="F:leucine-tRNA ligase activity"/>
    <property type="evidence" value="ECO:0007669"/>
    <property type="project" value="UniProtKB-EC"/>
</dbReference>
<organism evidence="16 17">
    <name type="scientific">Huiozyma naganishii (strain ATCC MYA-139 / BCRC 22969 / CBS 8797 / KCTC 17520 / NBRC 10181 / NCYC 3082 / Yp74L-3)</name>
    <name type="common">Yeast</name>
    <name type="synonym">Kazachstania naganishii</name>
    <dbReference type="NCBI Taxonomy" id="1071383"/>
    <lineage>
        <taxon>Eukaryota</taxon>
        <taxon>Fungi</taxon>
        <taxon>Dikarya</taxon>
        <taxon>Ascomycota</taxon>
        <taxon>Saccharomycotina</taxon>
        <taxon>Saccharomycetes</taxon>
        <taxon>Saccharomycetales</taxon>
        <taxon>Saccharomycetaceae</taxon>
        <taxon>Huiozyma</taxon>
    </lineage>
</organism>
<dbReference type="Pfam" id="PF00133">
    <property type="entry name" value="tRNA-synt_1"/>
    <property type="match status" value="1"/>
</dbReference>
<dbReference type="GO" id="GO:0006429">
    <property type="term" value="P:leucyl-tRNA aminoacylation"/>
    <property type="evidence" value="ECO:0007669"/>
    <property type="project" value="EnsemblFungi"/>
</dbReference>
<gene>
    <name evidence="16" type="primary">KNAG0B06000</name>
    <name evidence="16" type="ordered locus">KNAG_0B06000</name>
</gene>
<comment type="subcellular location">
    <subcellularLocation>
        <location evidence="1">Mitochondrion matrix</location>
    </subcellularLocation>
</comment>
<dbReference type="SUPFAM" id="SSF50677">
    <property type="entry name" value="ValRS/IleRS/LeuRS editing domain"/>
    <property type="match status" value="1"/>
</dbReference>
<evidence type="ECO:0000256" key="3">
    <source>
        <dbReference type="ARBA" id="ARBA00013164"/>
    </source>
</evidence>
<dbReference type="AlphaFoldDB" id="J7R2J5"/>
<keyword evidence="7 11" id="KW-0648">Protein biosynthesis</keyword>
<evidence type="ECO:0000259" key="12">
    <source>
        <dbReference type="Pfam" id="PF00133"/>
    </source>
</evidence>
<feature type="domain" description="Methionyl/Valyl/Leucyl/Isoleucyl-tRNA synthetase anticodon-binding" evidence="13">
    <location>
        <begin position="733"/>
        <end position="822"/>
    </location>
</feature>
<evidence type="ECO:0000256" key="9">
    <source>
        <dbReference type="ARBA" id="ARBA00030520"/>
    </source>
</evidence>
<dbReference type="InterPro" id="IPR009008">
    <property type="entry name" value="Val/Leu/Ile-tRNA-synth_edit"/>
</dbReference>
<evidence type="ECO:0000256" key="5">
    <source>
        <dbReference type="ARBA" id="ARBA00022741"/>
    </source>
</evidence>
<dbReference type="GO" id="GO:0002161">
    <property type="term" value="F:aminoacyl-tRNA deacylase activity"/>
    <property type="evidence" value="ECO:0007669"/>
    <property type="project" value="InterPro"/>
</dbReference>
<evidence type="ECO:0000259" key="14">
    <source>
        <dbReference type="Pfam" id="PF09334"/>
    </source>
</evidence>
<comment type="similarity">
    <text evidence="2 11">Belongs to the class-I aminoacyl-tRNA synthetase family.</text>
</comment>
<dbReference type="SUPFAM" id="SSF52374">
    <property type="entry name" value="Nucleotidylyl transferase"/>
    <property type="match status" value="1"/>
</dbReference>
<dbReference type="PRINTS" id="PR00985">
    <property type="entry name" value="TRNASYNTHLEU"/>
</dbReference>
<dbReference type="Pfam" id="PF09334">
    <property type="entry name" value="tRNA-synt_1g"/>
    <property type="match status" value="1"/>
</dbReference>
<dbReference type="GO" id="GO:0005759">
    <property type="term" value="C:mitochondrial matrix"/>
    <property type="evidence" value="ECO:0007669"/>
    <property type="project" value="UniProtKB-SubCell"/>
</dbReference>
<dbReference type="FunFam" id="3.40.50.620:FF:000100">
    <property type="entry name" value="probable leucine--tRNA ligase, mitochondrial"/>
    <property type="match status" value="1"/>
</dbReference>
<evidence type="ECO:0000313" key="16">
    <source>
        <dbReference type="EMBL" id="CCK69030.1"/>
    </source>
</evidence>
<dbReference type="InterPro" id="IPR014729">
    <property type="entry name" value="Rossmann-like_a/b/a_fold"/>
</dbReference>
<evidence type="ECO:0000256" key="10">
    <source>
        <dbReference type="ARBA" id="ARBA00047469"/>
    </source>
</evidence>
<reference evidence="16 17" key="1">
    <citation type="journal article" date="2011" name="Proc. Natl. Acad. Sci. U.S.A.">
        <title>Evolutionary erosion of yeast sex chromosomes by mating-type switching accidents.</title>
        <authorList>
            <person name="Gordon J.L."/>
            <person name="Armisen D."/>
            <person name="Proux-Wera E."/>
            <person name="Oheigeartaigh S.S."/>
            <person name="Byrne K.P."/>
            <person name="Wolfe K.H."/>
        </authorList>
    </citation>
    <scope>NUCLEOTIDE SEQUENCE [LARGE SCALE GENOMIC DNA]</scope>
    <source>
        <strain evidence="17">ATCC MYA-139 / BCRC 22969 / CBS 8797 / CCRC 22969 / KCTC 17520 / NBRC 10181 / NCYC 3082</strain>
    </source>
</reference>
<dbReference type="CDD" id="cd00812">
    <property type="entry name" value="LeuRS_core"/>
    <property type="match status" value="1"/>
</dbReference>
<keyword evidence="8 11" id="KW-0030">Aminoacyl-tRNA synthetase</keyword>
<dbReference type="InterPro" id="IPR025709">
    <property type="entry name" value="Leu_tRNA-synth_edit"/>
</dbReference>
<protein>
    <recommendedName>
        <fullName evidence="3">leucine--tRNA ligase</fullName>
        <ecNumber evidence="3">6.1.1.4</ecNumber>
    </recommendedName>
    <alternativeName>
        <fullName evidence="9">Leucyl-tRNA synthetase</fullName>
    </alternativeName>
</protein>
<dbReference type="GO" id="GO:0006397">
    <property type="term" value="P:mRNA processing"/>
    <property type="evidence" value="ECO:0007669"/>
    <property type="project" value="EnsemblFungi"/>
</dbReference>
<dbReference type="EMBL" id="HE978315">
    <property type="protein sequence ID" value="CCK69030.1"/>
    <property type="molecule type" value="Genomic_DNA"/>
</dbReference>
<evidence type="ECO:0000256" key="6">
    <source>
        <dbReference type="ARBA" id="ARBA00022840"/>
    </source>
</evidence>
<dbReference type="OMA" id="DDVDWAD"/>
<keyword evidence="17" id="KW-1185">Reference proteome</keyword>
<evidence type="ECO:0000256" key="2">
    <source>
        <dbReference type="ARBA" id="ARBA00005594"/>
    </source>
</evidence>
<reference evidence="17" key="2">
    <citation type="submission" date="2012-08" db="EMBL/GenBank/DDBJ databases">
        <title>Genome sequence of Kazachstania naganishii.</title>
        <authorList>
            <person name="Gordon J.L."/>
            <person name="Armisen D."/>
            <person name="Proux-Wera E."/>
            <person name="OhEigeartaigh S.S."/>
            <person name="Byrne K.P."/>
            <person name="Wolfe K.H."/>
        </authorList>
    </citation>
    <scope>NUCLEOTIDE SEQUENCE [LARGE SCALE GENOMIC DNA]</scope>
    <source>
        <strain evidence="17">ATCC MYA-139 / BCRC 22969 / CBS 8797 / CCRC 22969 / KCTC 17520 / NBRC 10181 / NCYC 3082</strain>
    </source>
</reference>
<dbReference type="HOGENOM" id="CLU_004427_2_0_1"/>
<keyword evidence="4 11" id="KW-0436">Ligase</keyword>
<dbReference type="InterPro" id="IPR009080">
    <property type="entry name" value="tRNAsynth_Ia_anticodon-bd"/>
</dbReference>
<dbReference type="FunFam" id="3.40.50.620:FF:000003">
    <property type="entry name" value="Leucine--tRNA ligase"/>
    <property type="match status" value="1"/>
</dbReference>
<dbReference type="PROSITE" id="PS00178">
    <property type="entry name" value="AA_TRNA_LIGASE_I"/>
    <property type="match status" value="1"/>
</dbReference>
<sequence>MSSVAGKQKLNALSARLIALAEKWRPITLKGVPIPVTNTKLVKGQPEEMYILSMFPYPSGTLHMGHLRVYVISDCLNRFYQMRGHKVIHPMGWDAFGLPAENAAIERKVNPHVWTDSNIGKMKAQMDNMLANFSWDREIKTCSPEYYKFTQWIFLKMYEKGLAYQKEAEINWDPVDKTVLANEQVDEMGRSWRSGAVVEKRMLKQWFLGITQYRDTLRDDLKKLSHWPQKVKTMQENWIGKSTGAEISFGTSDPEFPEISVFTTRAETIFAVQYIALSVNHPIVQKYASQNSALKQFVNDIPRLSKDTKDGMLIDGITIKNPLTKGELPVFIAPYVIGSYGNSSPNDPKGAAVMGCPGHDFRDFIFWQENMSQGKPILKCIKSEVQDLPDMDPSILNPTPYTLPLGVMTEETGIFAGKRIDEARNDVIKMLKEQKIGKRVTKYRLRDWLISRQRYWGTPIPIIHCDHCGTVPVPEKDLPVRLPEIDSLSTKGGNPLEHIPEFVNVKCPSCGHGAKRETDTMDTFMDSSWYYFRYLDPENEVLPFAPEKAQNGMPVNLYIGGVEHAILHLLYSRFVSKFMGSIGMWSDKRRLYEPFARLITQGMVHGRTFVDRQTGRFLKPEEVEWEGSVPKIKSTGQPPHISYEKMSKSKYNGADPDSCIEAHGPDATRAHILFQSPIDDVLKWDETKIVGIERWTQRIFRAVNTISEYDTKFYPDYTTPEDLEEGEVEFHNAMQRAIKQITNSFEMTLSLNTVISDYMKITTLFDNALMRNNIRKEILMKNLAKFVSMLYPVLPSISEEAAEIIKKNQPTLVSWNHYAWPIREPITEWKFKRYQVVVNGRAKFWFVAEKDLFKKGREQVYETVYNDKEGNKYLRNRNYDKMVLKFNIISFVFKKRKSEEQLKKPTAQEREINRNNVIKCD</sequence>
<dbReference type="InterPro" id="IPR013155">
    <property type="entry name" value="M/V/L/I-tRNA-synth_anticd-bd"/>
</dbReference>
<proteinExistence type="inferred from homology"/>
<feature type="domain" description="Leucyl-tRNA synthetase editing" evidence="15">
    <location>
        <begin position="236"/>
        <end position="431"/>
    </location>
</feature>
<evidence type="ECO:0000313" key="17">
    <source>
        <dbReference type="Proteomes" id="UP000006310"/>
    </source>
</evidence>
<dbReference type="GO" id="GO:0005524">
    <property type="term" value="F:ATP binding"/>
    <property type="evidence" value="ECO:0007669"/>
    <property type="project" value="UniProtKB-KW"/>
</dbReference>
<dbReference type="InterPro" id="IPR001412">
    <property type="entry name" value="aa-tRNA-synth_I_CS"/>
</dbReference>
<evidence type="ECO:0000259" key="15">
    <source>
        <dbReference type="Pfam" id="PF13603"/>
    </source>
</evidence>
<dbReference type="Proteomes" id="UP000006310">
    <property type="component" value="Chromosome 2"/>
</dbReference>
<feature type="domain" description="Methionyl/Leucyl tRNA synthetase" evidence="14">
    <location>
        <begin position="50"/>
        <end position="186"/>
    </location>
</feature>
<dbReference type="GO" id="GO:0000372">
    <property type="term" value="P:Group I intron splicing"/>
    <property type="evidence" value="ECO:0007669"/>
    <property type="project" value="EnsemblFungi"/>
</dbReference>
<dbReference type="NCBIfam" id="TIGR00396">
    <property type="entry name" value="leuS_bact"/>
    <property type="match status" value="1"/>
</dbReference>
<dbReference type="OrthoDB" id="15954at2759"/>
<dbReference type="InterPro" id="IPR002300">
    <property type="entry name" value="aa-tRNA-synth_Ia"/>
</dbReference>
<evidence type="ECO:0000256" key="4">
    <source>
        <dbReference type="ARBA" id="ARBA00022598"/>
    </source>
</evidence>
<feature type="domain" description="Aminoacyl-tRNA synthetase class Ia" evidence="12">
    <location>
        <begin position="445"/>
        <end position="605"/>
    </location>
</feature>
<evidence type="ECO:0000256" key="8">
    <source>
        <dbReference type="ARBA" id="ARBA00023146"/>
    </source>
</evidence>
<dbReference type="FunFam" id="1.10.730.10:FF:000002">
    <property type="entry name" value="Leucine--tRNA ligase"/>
    <property type="match status" value="1"/>
</dbReference>
<dbReference type="Pfam" id="PF13603">
    <property type="entry name" value="tRNA-synt_1_2"/>
    <property type="match status" value="1"/>
</dbReference>
<dbReference type="GO" id="GO:0032543">
    <property type="term" value="P:mitochondrial translation"/>
    <property type="evidence" value="ECO:0007669"/>
    <property type="project" value="EnsemblFungi"/>
</dbReference>
<dbReference type="eggNOG" id="KOG0435">
    <property type="taxonomic scope" value="Eukaryota"/>
</dbReference>
<dbReference type="RefSeq" id="XP_022463276.1">
    <property type="nucleotide sequence ID" value="XM_022606596.1"/>
</dbReference>
<dbReference type="KEGG" id="kng:KNAG_0B06000"/>
<dbReference type="GeneID" id="34524680"/>
<name>J7R2J5_HUIN7</name>
<dbReference type="Pfam" id="PF08264">
    <property type="entry name" value="Anticodon_1"/>
    <property type="match status" value="1"/>
</dbReference>
<dbReference type="InterPro" id="IPR015413">
    <property type="entry name" value="Methionyl/Leucyl_tRNA_Synth"/>
</dbReference>
<evidence type="ECO:0000256" key="7">
    <source>
        <dbReference type="ARBA" id="ARBA00022917"/>
    </source>
</evidence>